<gene>
    <name evidence="6" type="ORF">ACFFSY_12125</name>
</gene>
<reference evidence="6 7" key="1">
    <citation type="submission" date="2024-09" db="EMBL/GenBank/DDBJ databases">
        <authorList>
            <person name="Sun Q."/>
            <person name="Mori K."/>
        </authorList>
    </citation>
    <scope>NUCLEOTIDE SEQUENCE [LARGE SCALE GENOMIC DNA]</scope>
    <source>
        <strain evidence="6 7">TISTR 2452</strain>
    </source>
</reference>
<accession>A0ABV5KRD5</accession>
<evidence type="ECO:0000313" key="7">
    <source>
        <dbReference type="Proteomes" id="UP001589747"/>
    </source>
</evidence>
<dbReference type="Gene3D" id="3.40.50.1820">
    <property type="entry name" value="alpha/beta hydrolase"/>
    <property type="match status" value="1"/>
</dbReference>
<dbReference type="EMBL" id="JBHMDO010000022">
    <property type="protein sequence ID" value="MFB9326662.1"/>
    <property type="molecule type" value="Genomic_DNA"/>
</dbReference>
<evidence type="ECO:0000313" key="6">
    <source>
        <dbReference type="EMBL" id="MFB9326662.1"/>
    </source>
</evidence>
<evidence type="ECO:0000259" key="5">
    <source>
        <dbReference type="Pfam" id="PF01764"/>
    </source>
</evidence>
<sequence>MGDTINMGAYIPWGKLVEIAYAMYKQNPTAPQTPTDFPEDWERVANLTMTPSLESIREREFAGFIAQSKSNPQLQTVVIRGTESKLDWLMDVEFLLETFREVPGSGKTERGFTNLYRTMMVEYADASIPTQSLIAQLDTVPAGTRLVVTGHSLGSSLATLHAFLAGSKKIDVELITFASPRVGDSNFVEAFRELNIPNTRIFNHPDIVPRVPMEVAGFRHLEPGIEINSALYPIKHSIPCYHAMSTYMYVMGDTQADISACRSGQAALASASQG</sequence>
<dbReference type="CDD" id="cd00519">
    <property type="entry name" value="Lipase_3"/>
    <property type="match status" value="1"/>
</dbReference>
<evidence type="ECO:0000256" key="4">
    <source>
        <dbReference type="ARBA" id="ARBA00023098"/>
    </source>
</evidence>
<dbReference type="PANTHER" id="PTHR31403:SF7">
    <property type="entry name" value="PHOSPHOLIPASE A1-IGAMMA3, CHLOROPLASTIC"/>
    <property type="match status" value="1"/>
</dbReference>
<keyword evidence="7" id="KW-1185">Reference proteome</keyword>
<keyword evidence="2" id="KW-0809">Transit peptide</keyword>
<evidence type="ECO:0000256" key="3">
    <source>
        <dbReference type="ARBA" id="ARBA00022963"/>
    </source>
</evidence>
<dbReference type="InterPro" id="IPR029058">
    <property type="entry name" value="AB_hydrolase_fold"/>
</dbReference>
<dbReference type="PANTHER" id="PTHR31403">
    <property type="entry name" value="PHOSPHOLIPASE A1-IBETA2, CHLOROPLASTIC"/>
    <property type="match status" value="1"/>
</dbReference>
<feature type="domain" description="Fungal lipase-type" evidence="5">
    <location>
        <begin position="77"/>
        <end position="214"/>
    </location>
</feature>
<keyword evidence="3" id="KW-0442">Lipid degradation</keyword>
<protein>
    <submittedName>
        <fullName evidence="6">Lipase family protein</fullName>
    </submittedName>
</protein>
<evidence type="ECO:0000256" key="2">
    <source>
        <dbReference type="ARBA" id="ARBA00022946"/>
    </source>
</evidence>
<dbReference type="InterPro" id="IPR002921">
    <property type="entry name" value="Fungal_lipase-type"/>
</dbReference>
<comment type="caution">
    <text evidence="6">The sequence shown here is derived from an EMBL/GenBank/DDBJ whole genome shotgun (WGS) entry which is preliminary data.</text>
</comment>
<dbReference type="RefSeq" id="WP_377494172.1">
    <property type="nucleotide sequence ID" value="NZ_JBHMDO010000022.1"/>
</dbReference>
<dbReference type="Proteomes" id="UP001589747">
    <property type="component" value="Unassembled WGS sequence"/>
</dbReference>
<dbReference type="Pfam" id="PF01764">
    <property type="entry name" value="Lipase_3"/>
    <property type="match status" value="1"/>
</dbReference>
<dbReference type="SUPFAM" id="SSF53474">
    <property type="entry name" value="alpha/beta-Hydrolases"/>
    <property type="match status" value="1"/>
</dbReference>
<keyword evidence="1" id="KW-0378">Hydrolase</keyword>
<keyword evidence="4" id="KW-0443">Lipid metabolism</keyword>
<evidence type="ECO:0000256" key="1">
    <source>
        <dbReference type="ARBA" id="ARBA00022801"/>
    </source>
</evidence>
<name>A0ABV5KRD5_9BACL</name>
<organism evidence="6 7">
    <name type="scientific">Paenibacillus aurantiacus</name>
    <dbReference type="NCBI Taxonomy" id="1936118"/>
    <lineage>
        <taxon>Bacteria</taxon>
        <taxon>Bacillati</taxon>
        <taxon>Bacillota</taxon>
        <taxon>Bacilli</taxon>
        <taxon>Bacillales</taxon>
        <taxon>Paenibacillaceae</taxon>
        <taxon>Paenibacillus</taxon>
    </lineage>
</organism>
<proteinExistence type="predicted"/>